<dbReference type="PANTHER" id="PTHR47150">
    <property type="entry name" value="OS12G0169200 PROTEIN"/>
    <property type="match status" value="1"/>
</dbReference>
<evidence type="ECO:0000313" key="1">
    <source>
        <dbReference type="EMBL" id="OWY94341.1"/>
    </source>
</evidence>
<evidence type="ECO:0008006" key="3">
    <source>
        <dbReference type="Google" id="ProtNLM"/>
    </source>
</evidence>
<dbReference type="AlphaFoldDB" id="A0A225UN40"/>
<organism evidence="1 2">
    <name type="scientific">Phytophthora megakarya</name>
    <dbReference type="NCBI Taxonomy" id="4795"/>
    <lineage>
        <taxon>Eukaryota</taxon>
        <taxon>Sar</taxon>
        <taxon>Stramenopiles</taxon>
        <taxon>Oomycota</taxon>
        <taxon>Peronosporomycetes</taxon>
        <taxon>Peronosporales</taxon>
        <taxon>Peronosporaceae</taxon>
        <taxon>Phytophthora</taxon>
    </lineage>
</organism>
<dbReference type="Proteomes" id="UP000198211">
    <property type="component" value="Unassembled WGS sequence"/>
</dbReference>
<comment type="caution">
    <text evidence="1">The sequence shown here is derived from an EMBL/GenBank/DDBJ whole genome shotgun (WGS) entry which is preliminary data.</text>
</comment>
<dbReference type="PANTHER" id="PTHR47150:SF5">
    <property type="entry name" value="OS07G0546750 PROTEIN"/>
    <property type="match status" value="1"/>
</dbReference>
<gene>
    <name evidence="1" type="ORF">PHMEG_00035958</name>
</gene>
<dbReference type="EMBL" id="NBNE01014543">
    <property type="protein sequence ID" value="OWY94341.1"/>
    <property type="molecule type" value="Genomic_DNA"/>
</dbReference>
<protein>
    <recommendedName>
        <fullName evidence="3">DDE Tnp4 domain-containing protein</fullName>
    </recommendedName>
</protein>
<dbReference type="STRING" id="4795.A0A225UN40"/>
<dbReference type="Pfam" id="PF04827">
    <property type="entry name" value="Plant_tran"/>
    <property type="match status" value="1"/>
</dbReference>
<reference evidence="2" key="1">
    <citation type="submission" date="2017-03" db="EMBL/GenBank/DDBJ databases">
        <title>Phytopthora megakarya and P. palmivora, two closely related causual agents of cacao black pod achieved similar genome size and gene model numbers by different mechanisms.</title>
        <authorList>
            <person name="Ali S."/>
            <person name="Shao J."/>
            <person name="Larry D.J."/>
            <person name="Kronmiller B."/>
            <person name="Shen D."/>
            <person name="Strem M.D."/>
            <person name="Melnick R.L."/>
            <person name="Guiltinan M.J."/>
            <person name="Tyler B.M."/>
            <person name="Meinhardt L.W."/>
            <person name="Bailey B.A."/>
        </authorList>
    </citation>
    <scope>NUCLEOTIDE SEQUENCE [LARGE SCALE GENOMIC DNA]</scope>
    <source>
        <strain evidence="2">zdho120</strain>
    </source>
</reference>
<name>A0A225UN40_9STRA</name>
<proteinExistence type="predicted"/>
<dbReference type="InterPro" id="IPR006912">
    <property type="entry name" value="Harbinger_derived_prot"/>
</dbReference>
<dbReference type="OrthoDB" id="119179at2759"/>
<sequence length="139" mass="16080">MQRLLEMNAPRGFVGMWCGTDCMHWEWKNCPSGWGKEKKPTVVLEACADQELWIWHASFGWPGSLNDLNILDRSPVFDDLMNGTAPHVDFRINGHDYNMAYCLADGIYPNWAVFIKTLAQPRGNKQKNLQQYKKLCEKM</sequence>
<evidence type="ECO:0000313" key="2">
    <source>
        <dbReference type="Proteomes" id="UP000198211"/>
    </source>
</evidence>
<accession>A0A225UN40</accession>
<keyword evidence="2" id="KW-1185">Reference proteome</keyword>